<dbReference type="EMBL" id="DAAHUJ010000004">
    <property type="protein sequence ID" value="HAB7364571.1"/>
    <property type="molecule type" value="Genomic_DNA"/>
</dbReference>
<evidence type="ECO:0000313" key="3">
    <source>
        <dbReference type="EMBL" id="EDN9629926.1"/>
    </source>
</evidence>
<name>A0A3T2B803_LISMN</name>
<evidence type="ECO:0000313" key="6">
    <source>
        <dbReference type="EMBL" id="MCO37829.1"/>
    </source>
</evidence>
<dbReference type="Proteomes" id="UP000845014">
    <property type="component" value="Unassembled WGS sequence"/>
</dbReference>
<reference evidence="13 14" key="2">
    <citation type="journal article" date="2018" name="Genome Biol.">
        <title>SKESA: strategic k-mer extension for scrupulous assemblies.</title>
        <authorList>
            <person name="Souvorov A."/>
            <person name="Agarwala R."/>
            <person name="Lipman D.J."/>
        </authorList>
    </citation>
    <scope>NUCLEOTIDE SEQUENCE [LARGE SCALE GENOMIC DNA]</scope>
    <source>
        <strain evidence="5 14">CFIAFB20160079</strain>
        <strain evidence="4">Sam_F526FDD3-C0F7-43DB-B204-E231FEF9C926</strain>
    </source>
</reference>
<dbReference type="EMBL" id="DAAEQL010000017">
    <property type="protein sequence ID" value="HAA8491878.1"/>
    <property type="molecule type" value="Genomic_DNA"/>
</dbReference>
<evidence type="ECO:0000313" key="10">
    <source>
        <dbReference type="Proteomes" id="UP000401273"/>
    </source>
</evidence>
<dbReference type="Proteomes" id="UP000401273">
    <property type="component" value="Unassembled WGS sequence"/>
</dbReference>
<dbReference type="Proteomes" id="UP000840567">
    <property type="component" value="Unassembled WGS sequence"/>
</dbReference>
<dbReference type="SMR" id="A0A3T2B803"/>
<dbReference type="RefSeq" id="WP_008946554.1">
    <property type="nucleotide sequence ID" value="NZ_BAAFVE010000015.1"/>
</dbReference>
<dbReference type="EMBL" id="RCRQ01000002">
    <property type="protein sequence ID" value="MCO37829.1"/>
    <property type="molecule type" value="Genomic_DNA"/>
</dbReference>
<dbReference type="Proteomes" id="UP000458487">
    <property type="component" value="Unassembled WGS sequence"/>
</dbReference>
<dbReference type="Proteomes" id="UP000269407">
    <property type="component" value="Unassembled WGS sequence"/>
</dbReference>
<dbReference type="EMBL" id="QXKO01000004">
    <property type="protein sequence ID" value="RJZ21565.1"/>
    <property type="molecule type" value="Genomic_DNA"/>
</dbReference>
<accession>A0A3T2B803</accession>
<sequence>MDQKIKDIYHIDDSFSIDNEKYNKWLKSLLNKTRGEITENDVYTMLLQQELEDLAIEKAIEFIKIDPLAGEMWDGQFLEQLAGISVDKLVAYKEELQKLIPYMDNQINEILWDFETEKEEFLFRYAKFKDKVANL</sequence>
<evidence type="ECO:0000313" key="13">
    <source>
        <dbReference type="Proteomes" id="UP000840567"/>
    </source>
</evidence>
<dbReference type="EMBL" id="AABAIH010000003">
    <property type="protein sequence ID" value="EAG0995217.1"/>
    <property type="molecule type" value="Genomic_DNA"/>
</dbReference>
<evidence type="ECO:0000313" key="8">
    <source>
        <dbReference type="Proteomes" id="UP000269407"/>
    </source>
</evidence>
<comment type="caution">
    <text evidence="1">The sequence shown here is derived from an EMBL/GenBank/DDBJ whole genome shotgun (WGS) entry which is preliminary data.</text>
</comment>
<dbReference type="OMA" id="WYARLIN"/>
<proteinExistence type="predicted"/>
<evidence type="ECO:0000313" key="7">
    <source>
        <dbReference type="EMBL" id="RJZ21565.1"/>
    </source>
</evidence>
<reference evidence="1 10" key="4">
    <citation type="submission" date="2019-03" db="EMBL/GenBank/DDBJ databases">
        <authorList>
            <person name="Ashton P.M."/>
            <person name="Dallman T."/>
            <person name="Nair S."/>
            <person name="De Pinna E."/>
            <person name="Peters T."/>
            <person name="Grant K."/>
        </authorList>
    </citation>
    <scope>NUCLEOTIDE SEQUENCE [LARGE SCALE GENOMIC DNA]</scope>
    <source>
        <strain evidence="3 12">833351</strain>
        <strain evidence="1">RL15000271</strain>
    </source>
</reference>
<dbReference type="EMBL" id="AAARLF010000003">
    <property type="protein sequence ID" value="EAE2897842.1"/>
    <property type="molecule type" value="Genomic_DNA"/>
</dbReference>
<reference evidence="4" key="5">
    <citation type="submission" date="2019-10" db="EMBL/GenBank/DDBJ databases">
        <authorList>
            <consortium name="NCBI Pathogen Detection Project"/>
        </authorList>
    </citation>
    <scope>NUCLEOTIDE SEQUENCE</scope>
    <source>
        <strain evidence="5">CFIAFB20160079</strain>
        <strain evidence="4">Sam_F526FDD3-C0F7-43DB-B204-E231FEF9C926</strain>
    </source>
</reference>
<evidence type="ECO:0000313" key="12">
    <source>
        <dbReference type="Proteomes" id="UP000458487"/>
    </source>
</evidence>
<organism evidence="1 10">
    <name type="scientific">Listeria monocytogenes</name>
    <dbReference type="NCBI Taxonomy" id="1639"/>
    <lineage>
        <taxon>Bacteria</taxon>
        <taxon>Bacillati</taxon>
        <taxon>Bacillota</taxon>
        <taxon>Bacilli</taxon>
        <taxon>Bacillales</taxon>
        <taxon>Listeriaceae</taxon>
        <taxon>Listeria</taxon>
    </lineage>
</organism>
<gene>
    <name evidence="2" type="ORF">A3R20_11470</name>
    <name evidence="6" type="ORF">DOV25_05130</name>
    <name evidence="7" type="ORF">DYZ50_02027</name>
    <name evidence="1" type="ORF">E1W43_07785</name>
    <name evidence="4" type="ORF">GHO09_15480</name>
    <name evidence="3" type="ORF">GI230_09990</name>
    <name evidence="5" type="ORF">GYO01_10655</name>
</gene>
<dbReference type="KEGG" id="lmom:IJ09_09605"/>
<dbReference type="EMBL" id="AANDQG010000004">
    <property type="protein sequence ID" value="EDN9629926.1"/>
    <property type="molecule type" value="Genomic_DNA"/>
</dbReference>
<reference evidence="7 9" key="1">
    <citation type="journal article" date="2018" name="BMC Genomics">
        <title>Genes significantly associated with lineage II food isolates of Listeria monocytogenes.</title>
        <authorList>
            <person name="Pirone-Davies C."/>
            <person name="Chen Y."/>
            <person name="Pightling A."/>
            <person name="Ryan G."/>
            <person name="Wang Y."/>
            <person name="Yao K."/>
            <person name="Hoffmann M."/>
            <person name="Allard M.W."/>
        </authorList>
    </citation>
    <scope>NUCLEOTIDE SEQUENCE [LARGE SCALE GENOMIC DNA]</scope>
    <source>
        <strain evidence="7 9">PNUSAL000190</strain>
    </source>
</reference>
<reference evidence="2 11" key="3">
    <citation type="submission" date="2018-06" db="EMBL/GenBank/DDBJ databases">
        <authorList>
            <consortium name="GenomeTrakr: Next Generation Sequencing Network for Food Pathogen Tracability"/>
        </authorList>
    </citation>
    <scope>NUCLEOTIDE SEQUENCE [LARGE SCALE GENOMIC DNA]</scope>
    <source>
        <strain evidence="2 11">ARS-CC9329</strain>
        <strain evidence="6 8">FDA00013213</strain>
    </source>
</reference>
<dbReference type="Proteomes" id="UP000406081">
    <property type="component" value="Unassembled WGS sequence"/>
</dbReference>
<dbReference type="Proteomes" id="UP000285054">
    <property type="component" value="Unassembled WGS sequence"/>
</dbReference>
<evidence type="ECO:0000313" key="1">
    <source>
        <dbReference type="EMBL" id="EAE2897842.1"/>
    </source>
</evidence>
<evidence type="ECO:0000313" key="4">
    <source>
        <dbReference type="EMBL" id="HAA8491878.1"/>
    </source>
</evidence>
<dbReference type="CDD" id="cd20691">
    <property type="entry name" value="CdiI_EC536-like"/>
    <property type="match status" value="1"/>
</dbReference>
<evidence type="ECO:0000313" key="9">
    <source>
        <dbReference type="Proteomes" id="UP000285054"/>
    </source>
</evidence>
<protein>
    <submittedName>
        <fullName evidence="1">Uncharacterized protein</fullName>
    </submittedName>
</protein>
<dbReference type="InterPro" id="IPR040547">
    <property type="entry name" value="CdiI"/>
</dbReference>
<evidence type="ECO:0000313" key="2">
    <source>
        <dbReference type="EMBL" id="EAG0995217.1"/>
    </source>
</evidence>
<dbReference type="GeneID" id="87012479"/>
<evidence type="ECO:0000313" key="11">
    <source>
        <dbReference type="Proteomes" id="UP000406081"/>
    </source>
</evidence>
<dbReference type="AlphaFoldDB" id="A0A3T2B803"/>
<evidence type="ECO:0000313" key="5">
    <source>
        <dbReference type="EMBL" id="HAB7364571.1"/>
    </source>
</evidence>
<evidence type="ECO:0000313" key="14">
    <source>
        <dbReference type="Proteomes" id="UP000845014"/>
    </source>
</evidence>
<dbReference type="Pfam" id="PF18616">
    <property type="entry name" value="CdiI_3"/>
    <property type="match status" value="1"/>
</dbReference>